<dbReference type="EMBL" id="JAPQKO010000003">
    <property type="protein sequence ID" value="KAJ5173351.1"/>
    <property type="molecule type" value="Genomic_DNA"/>
</dbReference>
<keyword evidence="2 5" id="KW-0812">Transmembrane</keyword>
<evidence type="ECO:0000313" key="7">
    <source>
        <dbReference type="Proteomes" id="UP001146351"/>
    </source>
</evidence>
<feature type="transmembrane region" description="Helical" evidence="5">
    <location>
        <begin position="271"/>
        <end position="294"/>
    </location>
</feature>
<protein>
    <submittedName>
        <fullName evidence="6">Uncharacterized protein</fullName>
    </submittedName>
</protein>
<reference evidence="6" key="1">
    <citation type="submission" date="2022-11" db="EMBL/GenBank/DDBJ databases">
        <authorList>
            <person name="Petersen C."/>
        </authorList>
    </citation>
    <scope>NUCLEOTIDE SEQUENCE</scope>
    <source>
        <strain evidence="6">IBT 21917</strain>
    </source>
</reference>
<dbReference type="InterPro" id="IPR005178">
    <property type="entry name" value="Ostalpha/TMEM184C"/>
</dbReference>
<organism evidence="6 7">
    <name type="scientific">Penicillium capsulatum</name>
    <dbReference type="NCBI Taxonomy" id="69766"/>
    <lineage>
        <taxon>Eukaryota</taxon>
        <taxon>Fungi</taxon>
        <taxon>Dikarya</taxon>
        <taxon>Ascomycota</taxon>
        <taxon>Pezizomycotina</taxon>
        <taxon>Eurotiomycetes</taxon>
        <taxon>Eurotiomycetidae</taxon>
        <taxon>Eurotiales</taxon>
        <taxon>Aspergillaceae</taxon>
        <taxon>Penicillium</taxon>
    </lineage>
</organism>
<gene>
    <name evidence="6" type="ORF">N7492_005944</name>
</gene>
<reference evidence="6" key="2">
    <citation type="journal article" date="2023" name="IMA Fungus">
        <title>Comparative genomic study of the Penicillium genus elucidates a diverse pangenome and 15 lateral gene transfer events.</title>
        <authorList>
            <person name="Petersen C."/>
            <person name="Sorensen T."/>
            <person name="Nielsen M.R."/>
            <person name="Sondergaard T.E."/>
            <person name="Sorensen J.L."/>
            <person name="Fitzpatrick D.A."/>
            <person name="Frisvad J.C."/>
            <person name="Nielsen K.L."/>
        </authorList>
    </citation>
    <scope>NUCLEOTIDE SEQUENCE</scope>
    <source>
        <strain evidence="6">IBT 21917</strain>
    </source>
</reference>
<feature type="transmembrane region" description="Helical" evidence="5">
    <location>
        <begin position="157"/>
        <end position="175"/>
    </location>
</feature>
<evidence type="ECO:0000256" key="4">
    <source>
        <dbReference type="ARBA" id="ARBA00023136"/>
    </source>
</evidence>
<proteinExistence type="predicted"/>
<feature type="transmembrane region" description="Helical" evidence="5">
    <location>
        <begin position="77"/>
        <end position="99"/>
    </location>
</feature>
<keyword evidence="7" id="KW-1185">Reference proteome</keyword>
<evidence type="ECO:0000256" key="3">
    <source>
        <dbReference type="ARBA" id="ARBA00022989"/>
    </source>
</evidence>
<dbReference type="Pfam" id="PF03619">
    <property type="entry name" value="Solute_trans_a"/>
    <property type="match status" value="1"/>
</dbReference>
<feature type="transmembrane region" description="Helical" evidence="5">
    <location>
        <begin position="195"/>
        <end position="217"/>
    </location>
</feature>
<name>A0A9W9LS58_9EURO</name>
<dbReference type="OrthoDB" id="5348404at2759"/>
<accession>A0A9W9LS58</accession>
<dbReference type="GO" id="GO:0016020">
    <property type="term" value="C:membrane"/>
    <property type="evidence" value="ECO:0007669"/>
    <property type="project" value="UniProtKB-SubCell"/>
</dbReference>
<dbReference type="AlphaFoldDB" id="A0A9W9LS58"/>
<dbReference type="SMART" id="SM01417">
    <property type="entry name" value="Solute_trans_a"/>
    <property type="match status" value="1"/>
</dbReference>
<evidence type="ECO:0000256" key="1">
    <source>
        <dbReference type="ARBA" id="ARBA00004141"/>
    </source>
</evidence>
<evidence type="ECO:0000256" key="2">
    <source>
        <dbReference type="ARBA" id="ARBA00022692"/>
    </source>
</evidence>
<evidence type="ECO:0000256" key="5">
    <source>
        <dbReference type="SAM" id="Phobius"/>
    </source>
</evidence>
<feature type="transmembrane region" description="Helical" evidence="5">
    <location>
        <begin position="36"/>
        <end position="56"/>
    </location>
</feature>
<feature type="transmembrane region" description="Helical" evidence="5">
    <location>
        <begin position="238"/>
        <end position="259"/>
    </location>
</feature>
<dbReference type="Proteomes" id="UP001146351">
    <property type="component" value="Unassembled WGS sequence"/>
</dbReference>
<comment type="subcellular location">
    <subcellularLocation>
        <location evidence="1">Membrane</location>
        <topology evidence="1">Multi-pass membrane protein</topology>
    </subcellularLocation>
</comment>
<keyword evidence="3 5" id="KW-1133">Transmembrane helix</keyword>
<keyword evidence="4 5" id="KW-0472">Membrane</keyword>
<sequence>MGLLHSGNQNVNCPVPAHLTPDAPEKFIHNLTFHEFNMILSGSCTAVTCLTILTLMAMHATHFSNPKEQTKIMRISLLLPLYSIYSFLSICFPNAYAYLETWTEFFQGLALYNFLFLLCDFLAPDERLRPYFFMSLKIPKWRGREQTRDGLAWLRRVWYFVLQYPLVAFILAIVASITEARGTYCLDSNDLHFAYFWLNVISIISVALAIGAIILFYRHTKSYIAEHKPMIKFMAFKLMVGLVFLETILFTILGSARVLKPSATMTYADVHIGLPTLIICIQMIPFAFFFHYAYSAKPYHIPLMTKVVESGQYLNVDPTDCEHAVVNKKRYLGGPGGLYAWCALLNPVTHFREFMSTWNMFFNRKAESMYSQV</sequence>
<dbReference type="PANTHER" id="PTHR23423">
    <property type="entry name" value="ORGANIC SOLUTE TRANSPORTER-RELATED"/>
    <property type="match status" value="1"/>
</dbReference>
<evidence type="ECO:0000313" key="6">
    <source>
        <dbReference type="EMBL" id="KAJ5173351.1"/>
    </source>
</evidence>
<comment type="caution">
    <text evidence="6">The sequence shown here is derived from an EMBL/GenBank/DDBJ whole genome shotgun (WGS) entry which is preliminary data.</text>
</comment>
<feature type="transmembrane region" description="Helical" evidence="5">
    <location>
        <begin position="105"/>
        <end position="123"/>
    </location>
</feature>